<protein>
    <recommendedName>
        <fullName evidence="1">IDEAL domain-containing protein</fullName>
    </recommendedName>
</protein>
<dbReference type="EMBL" id="LZFO01000058">
    <property type="protein sequence ID" value="OFH99381.1"/>
    <property type="molecule type" value="Genomic_DNA"/>
</dbReference>
<sequence>MKISNFILSKWGKEKKIIYGVEFIPNKTLNKTTDNMSVVLIKTLDKSLHYKVLFKKNKSLNVINNEFYFSIKRFKGYINFLSKFMKLMYKEYHKNIRKQFFINYKNKIVVSSLNNKYIKICALKKNKSVFFILSIEELNSYIESLKEIYLMKAIVKYLNYKNNNTDVNLLSKEDKNNLYEETLKILIDDALDRKDKIAFTLLSKELYSICT</sequence>
<dbReference type="RefSeq" id="WP_070111347.1">
    <property type="nucleotide sequence ID" value="NZ_LZFO01000058.1"/>
</dbReference>
<evidence type="ECO:0000259" key="1">
    <source>
        <dbReference type="SMART" id="SM00914"/>
    </source>
</evidence>
<dbReference type="OrthoDB" id="1922172at2"/>
<evidence type="ECO:0000313" key="3">
    <source>
        <dbReference type="Proteomes" id="UP000175744"/>
    </source>
</evidence>
<dbReference type="Proteomes" id="UP000175744">
    <property type="component" value="Unassembled WGS sequence"/>
</dbReference>
<evidence type="ECO:0000313" key="2">
    <source>
        <dbReference type="EMBL" id="OFH99381.1"/>
    </source>
</evidence>
<organism evidence="2 3">
    <name type="scientific">Clostridium acetireducens DSM 10703</name>
    <dbReference type="NCBI Taxonomy" id="1121290"/>
    <lineage>
        <taxon>Bacteria</taxon>
        <taxon>Bacillati</taxon>
        <taxon>Bacillota</taxon>
        <taxon>Clostridia</taxon>
        <taxon>Eubacteriales</taxon>
        <taxon>Clostridiaceae</taxon>
        <taxon>Clostridium</taxon>
    </lineage>
</organism>
<keyword evidence="3" id="KW-1185">Reference proteome</keyword>
<gene>
    <name evidence="2" type="ORF">CLOACE_22510</name>
</gene>
<dbReference type="Pfam" id="PF08858">
    <property type="entry name" value="IDEAL"/>
    <property type="match status" value="1"/>
</dbReference>
<dbReference type="InterPro" id="IPR014957">
    <property type="entry name" value="IDEAL_dom"/>
</dbReference>
<reference evidence="2 3" key="1">
    <citation type="submission" date="2016-06" db="EMBL/GenBank/DDBJ databases">
        <title>Genome sequence of Clostridium acetireducens DSM 10703.</title>
        <authorList>
            <person name="Poehlein A."/>
            <person name="Fluechter S."/>
            <person name="Duerre P."/>
            <person name="Daniel R."/>
        </authorList>
    </citation>
    <scope>NUCLEOTIDE SEQUENCE [LARGE SCALE GENOMIC DNA]</scope>
    <source>
        <strain evidence="2 3">DSM 10703</strain>
    </source>
</reference>
<name>A0A1E8EV38_9CLOT</name>
<dbReference type="AlphaFoldDB" id="A0A1E8EV38"/>
<comment type="caution">
    <text evidence="2">The sequence shown here is derived from an EMBL/GenBank/DDBJ whole genome shotgun (WGS) entry which is preliminary data.</text>
</comment>
<feature type="domain" description="IDEAL" evidence="1">
    <location>
        <begin position="169"/>
        <end position="206"/>
    </location>
</feature>
<proteinExistence type="predicted"/>
<dbReference type="SMART" id="SM00914">
    <property type="entry name" value="IDEAL"/>
    <property type="match status" value="1"/>
</dbReference>
<dbReference type="Gene3D" id="4.10.810.10">
    <property type="entry name" value="Virus Scaffolding Protein, Chain A"/>
    <property type="match status" value="1"/>
</dbReference>
<dbReference type="InterPro" id="IPR027393">
    <property type="entry name" value="Virus_scaffolding_prot_C"/>
</dbReference>
<accession>A0A1E8EV38</accession>